<reference evidence="1" key="2">
    <citation type="journal article" date="2020" name="Appl. Environ. Microbiol.">
        <title>Multiple intercontinental introductions associated with the emergence of a plant pathogen in Europe.</title>
        <authorList>
            <person name="Landa B.B."/>
            <person name="Castillo A.I."/>
            <person name="Giampetruzzi A."/>
            <person name="Kahn A."/>
            <person name="Roman-Ecija M."/>
            <person name="Velasco-Amo M.P."/>
            <person name="Navas-Cortes J.A."/>
            <person name="Marco-Noales E."/>
            <person name="Barbe S."/>
            <person name="Moralejo E."/>
            <person name="Coletta-Filho H.D."/>
            <person name="Saldarelli P."/>
            <person name="Saponari M."/>
            <person name="Almeida R.P.P."/>
        </authorList>
    </citation>
    <scope>NUCLEOTIDE SEQUENCE</scope>
    <source>
        <strain evidence="1">XYL1981</strain>
    </source>
</reference>
<protein>
    <submittedName>
        <fullName evidence="1">Uncharacterized protein</fullName>
    </submittedName>
</protein>
<dbReference type="Pfam" id="PF25675">
    <property type="entry name" value="Phage_nozzle"/>
    <property type="match status" value="1"/>
</dbReference>
<reference evidence="1" key="1">
    <citation type="submission" date="2019-05" db="EMBL/GenBank/DDBJ databases">
        <authorList>
            <person name="Castillo A."/>
            <person name="Giampetruzzi A."/>
            <person name="Landa B."/>
            <person name="Saponari M."/>
            <person name="Almeida R.P.P."/>
            <person name="Moralejo E."/>
            <person name="Marco-Noales E."/>
            <person name="Velasco-Amo M.P."/>
            <person name="Roman-Ecija M."/>
            <person name="Navarro I."/>
            <person name="Monterde A."/>
            <person name="Barbe S."/>
        </authorList>
    </citation>
    <scope>NUCLEOTIDE SEQUENCE</scope>
    <source>
        <strain evidence="1">XYL1981</strain>
    </source>
</reference>
<evidence type="ECO:0000313" key="2">
    <source>
        <dbReference type="Proteomes" id="UP000474061"/>
    </source>
</evidence>
<feature type="non-terminal residue" evidence="1">
    <location>
        <position position="112"/>
    </location>
</feature>
<evidence type="ECO:0000313" key="1">
    <source>
        <dbReference type="EMBL" id="MRU22703.1"/>
    </source>
</evidence>
<organism evidence="1 2">
    <name type="scientific">Xylella fastidiosa subsp. multiplex</name>
    <dbReference type="NCBI Taxonomy" id="644357"/>
    <lineage>
        <taxon>Bacteria</taxon>
        <taxon>Pseudomonadati</taxon>
        <taxon>Pseudomonadota</taxon>
        <taxon>Gammaproteobacteria</taxon>
        <taxon>Lysobacterales</taxon>
        <taxon>Lysobacteraceae</taxon>
        <taxon>Xylella</taxon>
    </lineage>
</organism>
<comment type="caution">
    <text evidence="1">The sequence shown here is derived from an EMBL/GenBank/DDBJ whole genome shotgun (WGS) entry which is preliminary data.</text>
</comment>
<feature type="non-terminal residue" evidence="1">
    <location>
        <position position="1"/>
    </location>
</feature>
<gene>
    <name evidence="1" type="ORF">FG476_00890</name>
</gene>
<accession>A0A9Q4MF38</accession>
<proteinExistence type="predicted"/>
<dbReference type="AlphaFoldDB" id="A0A9Q4MF38"/>
<name>A0A9Q4MF38_XYLFS</name>
<dbReference type="InterPro" id="IPR058003">
    <property type="entry name" value="Phage_gp12"/>
</dbReference>
<dbReference type="EMBL" id="VDCJ01000205">
    <property type="protein sequence ID" value="MRU22703.1"/>
    <property type="molecule type" value="Genomic_DNA"/>
</dbReference>
<sequence>DILRFAEQGSVQINGWSSESEGLPKRPPLIHLKTLGTAGYVGAQPYVHLINRDEFEQYFVVFTGEDIKVFDLDGKEYQVRGDRSYVRTANPREDLRMVTVADYTFVTNRKVV</sequence>
<dbReference type="RefSeq" id="WP_202979985.1">
    <property type="nucleotide sequence ID" value="NZ_VDCJ01000205.1"/>
</dbReference>
<dbReference type="Proteomes" id="UP000474061">
    <property type="component" value="Unassembled WGS sequence"/>
</dbReference>